<comment type="pathway">
    <text evidence="2">Protein modification; protein glycosylation.</text>
</comment>
<dbReference type="GO" id="GO:0006487">
    <property type="term" value="P:protein N-linked glycosylation"/>
    <property type="evidence" value="ECO:0007669"/>
    <property type="project" value="TreeGrafter"/>
</dbReference>
<evidence type="ECO:0000256" key="8">
    <source>
        <dbReference type="ARBA" id="ARBA00022824"/>
    </source>
</evidence>
<evidence type="ECO:0000313" key="15">
    <source>
        <dbReference type="Proteomes" id="UP000178222"/>
    </source>
</evidence>
<dbReference type="PANTHER" id="PTHR10859">
    <property type="entry name" value="GLYCOSYL TRANSFERASE"/>
    <property type="match status" value="1"/>
</dbReference>
<evidence type="ECO:0000256" key="11">
    <source>
        <dbReference type="ARBA" id="ARBA00023136"/>
    </source>
</evidence>
<dbReference type="EC" id="2.4.1.117" evidence="4"/>
<dbReference type="SUPFAM" id="SSF53448">
    <property type="entry name" value="Nucleotide-diphospho-sugar transferases"/>
    <property type="match status" value="1"/>
</dbReference>
<evidence type="ECO:0000256" key="1">
    <source>
        <dbReference type="ARBA" id="ARBA00004389"/>
    </source>
</evidence>
<accession>A0A1G2RSI6</accession>
<evidence type="ECO:0000256" key="4">
    <source>
        <dbReference type="ARBA" id="ARBA00012583"/>
    </source>
</evidence>
<dbReference type="Pfam" id="PF00535">
    <property type="entry name" value="Glycos_transf_2"/>
    <property type="match status" value="1"/>
</dbReference>
<evidence type="ECO:0000259" key="13">
    <source>
        <dbReference type="Pfam" id="PF00535"/>
    </source>
</evidence>
<evidence type="ECO:0000256" key="7">
    <source>
        <dbReference type="ARBA" id="ARBA00022692"/>
    </source>
</evidence>
<proteinExistence type="inferred from homology"/>
<keyword evidence="11" id="KW-0472">Membrane</keyword>
<gene>
    <name evidence="14" type="ORF">A3J30_02365</name>
</gene>
<dbReference type="GO" id="GO:0004581">
    <property type="term" value="F:dolichyl-phosphate beta-glucosyltransferase activity"/>
    <property type="evidence" value="ECO:0007669"/>
    <property type="project" value="UniProtKB-EC"/>
</dbReference>
<sequence length="244" mass="27587">MKLSVVIPAYNEEKRLPKTLRAAHDYLSRQGYAYEILVVSDGSKDRTREVVEEMTKEIPHLRVMGEQENHGKGYSVRQGMLAAQGEFRLFMDADNATSVDQVEKMWPELARGYEVIIGSRDIAGANIAVPQPWWRRRLGDVFNLIVQILSGLWGIWDTQCGFKGFSAKAAEGIFSRAVVNAWAFDVEVLVIAKKLGYAIREVPVRWMNDPSSKVKFSGMAKMLLEVLQISIHNLIGKYNISRIV</sequence>
<keyword evidence="6" id="KW-0808">Transferase</keyword>
<keyword evidence="10" id="KW-1133">Transmembrane helix</keyword>
<comment type="catalytic activity">
    <reaction evidence="12">
        <text>a di-trans,poly-cis-dolichyl phosphate + UDP-alpha-D-glucose = a di-trans,poly-cis-dolichyl beta-D-glucosyl phosphate + UDP</text>
        <dbReference type="Rhea" id="RHEA:15401"/>
        <dbReference type="Rhea" id="RHEA-COMP:19498"/>
        <dbReference type="Rhea" id="RHEA-COMP:19502"/>
        <dbReference type="ChEBI" id="CHEBI:57525"/>
        <dbReference type="ChEBI" id="CHEBI:57683"/>
        <dbReference type="ChEBI" id="CHEBI:58223"/>
        <dbReference type="ChEBI" id="CHEBI:58885"/>
        <dbReference type="EC" id="2.4.1.117"/>
    </reaction>
    <physiologicalReaction direction="left-to-right" evidence="12">
        <dbReference type="Rhea" id="RHEA:15402"/>
    </physiologicalReaction>
</comment>
<organism evidence="14 15">
    <name type="scientific">Candidatus Wildermuthbacteria bacterium RIFCSPLOWO2_02_FULL_47_9c</name>
    <dbReference type="NCBI Taxonomy" id="1802466"/>
    <lineage>
        <taxon>Bacteria</taxon>
        <taxon>Candidatus Wildermuthiibacteriota</taxon>
    </lineage>
</organism>
<evidence type="ECO:0000256" key="3">
    <source>
        <dbReference type="ARBA" id="ARBA00006739"/>
    </source>
</evidence>
<evidence type="ECO:0000256" key="5">
    <source>
        <dbReference type="ARBA" id="ARBA00022676"/>
    </source>
</evidence>
<dbReference type="Gene3D" id="3.90.550.10">
    <property type="entry name" value="Spore Coat Polysaccharide Biosynthesis Protein SpsA, Chain A"/>
    <property type="match status" value="1"/>
</dbReference>
<dbReference type="Proteomes" id="UP000178222">
    <property type="component" value="Unassembled WGS sequence"/>
</dbReference>
<dbReference type="CDD" id="cd04188">
    <property type="entry name" value="DPG_synthase"/>
    <property type="match status" value="1"/>
</dbReference>
<evidence type="ECO:0000256" key="12">
    <source>
        <dbReference type="ARBA" id="ARBA00045097"/>
    </source>
</evidence>
<dbReference type="EMBL" id="MHUL01000051">
    <property type="protein sequence ID" value="OHA75810.1"/>
    <property type="molecule type" value="Genomic_DNA"/>
</dbReference>
<comment type="caution">
    <text evidence="14">The sequence shown here is derived from an EMBL/GenBank/DDBJ whole genome shotgun (WGS) entry which is preliminary data.</text>
</comment>
<dbReference type="PANTHER" id="PTHR10859:SF91">
    <property type="entry name" value="DOLICHYL-PHOSPHATE BETA-GLUCOSYLTRANSFERASE"/>
    <property type="match status" value="1"/>
</dbReference>
<dbReference type="InterPro" id="IPR029044">
    <property type="entry name" value="Nucleotide-diphossugar_trans"/>
</dbReference>
<feature type="domain" description="Glycosyltransferase 2-like" evidence="13">
    <location>
        <begin position="4"/>
        <end position="171"/>
    </location>
</feature>
<comment type="subcellular location">
    <subcellularLocation>
        <location evidence="1">Endoplasmic reticulum membrane</location>
        <topology evidence="1">Single-pass membrane protein</topology>
    </subcellularLocation>
</comment>
<keyword evidence="8" id="KW-0256">Endoplasmic reticulum</keyword>
<evidence type="ECO:0000256" key="6">
    <source>
        <dbReference type="ARBA" id="ARBA00022679"/>
    </source>
</evidence>
<protein>
    <recommendedName>
        <fullName evidence="4">dolichyl-phosphate beta-glucosyltransferase</fullName>
        <ecNumber evidence="4">2.4.1.117</ecNumber>
    </recommendedName>
</protein>
<dbReference type="InterPro" id="IPR035518">
    <property type="entry name" value="DPG_synthase"/>
</dbReference>
<dbReference type="AlphaFoldDB" id="A0A1G2RSI6"/>
<name>A0A1G2RSI6_9BACT</name>
<evidence type="ECO:0000313" key="14">
    <source>
        <dbReference type="EMBL" id="OHA75810.1"/>
    </source>
</evidence>
<keyword evidence="9" id="KW-0735">Signal-anchor</keyword>
<reference evidence="14 15" key="1">
    <citation type="journal article" date="2016" name="Nat. Commun.">
        <title>Thousands of microbial genomes shed light on interconnected biogeochemical processes in an aquifer system.</title>
        <authorList>
            <person name="Anantharaman K."/>
            <person name="Brown C.T."/>
            <person name="Hug L.A."/>
            <person name="Sharon I."/>
            <person name="Castelle C.J."/>
            <person name="Probst A.J."/>
            <person name="Thomas B.C."/>
            <person name="Singh A."/>
            <person name="Wilkins M.J."/>
            <person name="Karaoz U."/>
            <person name="Brodie E.L."/>
            <person name="Williams K.H."/>
            <person name="Hubbard S.S."/>
            <person name="Banfield J.F."/>
        </authorList>
    </citation>
    <scope>NUCLEOTIDE SEQUENCE [LARGE SCALE GENOMIC DNA]</scope>
</reference>
<keyword evidence="5" id="KW-0328">Glycosyltransferase</keyword>
<evidence type="ECO:0000256" key="9">
    <source>
        <dbReference type="ARBA" id="ARBA00022968"/>
    </source>
</evidence>
<keyword evidence="7" id="KW-0812">Transmembrane</keyword>
<dbReference type="InterPro" id="IPR001173">
    <property type="entry name" value="Glyco_trans_2-like"/>
</dbReference>
<evidence type="ECO:0000256" key="10">
    <source>
        <dbReference type="ARBA" id="ARBA00022989"/>
    </source>
</evidence>
<evidence type="ECO:0000256" key="2">
    <source>
        <dbReference type="ARBA" id="ARBA00004922"/>
    </source>
</evidence>
<comment type="similarity">
    <text evidence="3">Belongs to the glycosyltransferase 2 family.</text>
</comment>